<evidence type="ECO:0000313" key="7">
    <source>
        <dbReference type="Proteomes" id="UP001356080"/>
    </source>
</evidence>
<keyword evidence="7" id="KW-1185">Reference proteome</keyword>
<feature type="domain" description="Class II aldolase/adducin N-terminal" evidence="3">
    <location>
        <begin position="8"/>
        <end position="191"/>
    </location>
</feature>
<reference evidence="5 7" key="3">
    <citation type="submission" date="2024-01" db="EMBL/GenBank/DDBJ databases">
        <title>Survival strategy associated with biotechnological potential of Virgibacillus dokdonensis T4.6 isolated from salt-fermented shrimp paste.</title>
        <authorList>
            <person name="Doan T.V."/>
            <person name="Quach N.T."/>
            <person name="Phi Q.-T."/>
        </authorList>
    </citation>
    <scope>NUCLEOTIDE SEQUENCE [LARGE SCALE GENOMIC DNA]</scope>
    <source>
        <strain evidence="5 7">T4.6</strain>
    </source>
</reference>
<dbReference type="GO" id="GO:0019323">
    <property type="term" value="P:pentose catabolic process"/>
    <property type="evidence" value="ECO:0007669"/>
    <property type="project" value="TreeGrafter"/>
</dbReference>
<evidence type="ECO:0000313" key="5">
    <source>
        <dbReference type="EMBL" id="MEF2292859.1"/>
    </source>
</evidence>
<dbReference type="AlphaFoldDB" id="A0A2K9IUS6"/>
<dbReference type="PANTHER" id="PTHR22789">
    <property type="entry name" value="FUCULOSE PHOSPHATE ALDOLASE"/>
    <property type="match status" value="1"/>
</dbReference>
<dbReference type="EC" id="5.1.3.4" evidence="4"/>
<accession>A0A2K9IUS6</accession>
<dbReference type="Gene3D" id="3.40.225.10">
    <property type="entry name" value="Class II aldolase/adducin N-terminal domain"/>
    <property type="match status" value="1"/>
</dbReference>
<dbReference type="InterPro" id="IPR036409">
    <property type="entry name" value="Aldolase_II/adducin_N_sf"/>
</dbReference>
<evidence type="ECO:0000313" key="4">
    <source>
        <dbReference type="EMBL" id="AUJ23507.1"/>
    </source>
</evidence>
<dbReference type="NCBIfam" id="NF004979">
    <property type="entry name" value="PRK06357.1"/>
    <property type="match status" value="1"/>
</dbReference>
<evidence type="ECO:0000256" key="1">
    <source>
        <dbReference type="ARBA" id="ARBA00022723"/>
    </source>
</evidence>
<dbReference type="SMART" id="SM01007">
    <property type="entry name" value="Aldolase_II"/>
    <property type="match status" value="1"/>
</dbReference>
<dbReference type="GO" id="GO:0016832">
    <property type="term" value="F:aldehyde-lyase activity"/>
    <property type="evidence" value="ECO:0007669"/>
    <property type="project" value="TreeGrafter"/>
</dbReference>
<dbReference type="PANTHER" id="PTHR22789:SF0">
    <property type="entry name" value="3-OXO-TETRONATE 4-PHOSPHATE DECARBOXYLASE-RELATED"/>
    <property type="match status" value="1"/>
</dbReference>
<keyword evidence="2" id="KW-0456">Lyase</keyword>
<reference evidence="6" key="2">
    <citation type="submission" date="2016-11" db="EMBL/GenBank/DDBJ databases">
        <title>Complete genome sequence of Virgibacillus pantothenticus 21D, a halophilic bacterium isolated from the deep hypersaline anoxic basin Discovery in the Mediterranean Sea.</title>
        <authorList>
            <person name="Zeaiter Z."/>
            <person name="Booth J.M."/>
            <person name="Prosdocimi E.M."/>
            <person name="Mapelli F."/>
            <person name="Fusi M."/>
            <person name="Daffonchio D."/>
            <person name="Borin S."/>
            <person name="Crotti E."/>
        </authorList>
    </citation>
    <scope>NUCLEOTIDE SEQUENCE [LARGE SCALE GENOMIC DNA]</scope>
    <source>
        <strain evidence="6">21D</strain>
    </source>
</reference>
<dbReference type="RefSeq" id="WP_077705928.1">
    <property type="nucleotide sequence ID" value="NZ_CP018622.1"/>
</dbReference>
<dbReference type="InterPro" id="IPR001303">
    <property type="entry name" value="Aldolase_II/adducin_N"/>
</dbReference>
<keyword evidence="4" id="KW-0413">Isomerase</keyword>
<dbReference type="InterPro" id="IPR050197">
    <property type="entry name" value="Aldolase_class_II_sugar_metab"/>
</dbReference>
<proteinExistence type="predicted"/>
<keyword evidence="1" id="KW-0479">Metal-binding</keyword>
<dbReference type="Proteomes" id="UP000234237">
    <property type="component" value="Chromosome"/>
</dbReference>
<dbReference type="EMBL" id="JAZHPM010000022">
    <property type="protein sequence ID" value="MEF2292859.1"/>
    <property type="molecule type" value="Genomic_DNA"/>
</dbReference>
<name>A0A2K9IUS6_9BACI</name>
<evidence type="ECO:0000256" key="2">
    <source>
        <dbReference type="ARBA" id="ARBA00023239"/>
    </source>
</evidence>
<dbReference type="Proteomes" id="UP001356080">
    <property type="component" value="Unassembled WGS sequence"/>
</dbReference>
<organism evidence="4 6">
    <name type="scientific">Virgibacillus dokdonensis</name>
    <dbReference type="NCBI Taxonomy" id="302167"/>
    <lineage>
        <taxon>Bacteria</taxon>
        <taxon>Bacillati</taxon>
        <taxon>Bacillota</taxon>
        <taxon>Bacilli</taxon>
        <taxon>Bacillales</taxon>
        <taxon>Bacillaceae</taxon>
        <taxon>Virgibacillus</taxon>
    </lineage>
</organism>
<dbReference type="Pfam" id="PF00596">
    <property type="entry name" value="Aldolase_II"/>
    <property type="match status" value="1"/>
</dbReference>
<evidence type="ECO:0000313" key="6">
    <source>
        <dbReference type="Proteomes" id="UP000234237"/>
    </source>
</evidence>
<dbReference type="EMBL" id="CP018622">
    <property type="protein sequence ID" value="AUJ23507.1"/>
    <property type="molecule type" value="Genomic_DNA"/>
</dbReference>
<dbReference type="GO" id="GO:0005829">
    <property type="term" value="C:cytosol"/>
    <property type="evidence" value="ECO:0007669"/>
    <property type="project" value="TreeGrafter"/>
</dbReference>
<evidence type="ECO:0000259" key="3">
    <source>
        <dbReference type="SMART" id="SM01007"/>
    </source>
</evidence>
<dbReference type="GO" id="GO:0046872">
    <property type="term" value="F:metal ion binding"/>
    <property type="evidence" value="ECO:0007669"/>
    <property type="project" value="UniProtKB-KW"/>
</dbReference>
<dbReference type="STRING" id="302167.GCA_900166595_03274"/>
<gene>
    <name evidence="4" type="primary">araD</name>
    <name evidence="4" type="ORF">A21D_00394</name>
    <name evidence="5" type="ORF">V2W34_12740</name>
</gene>
<dbReference type="GO" id="GO:0008742">
    <property type="term" value="F:L-ribulose-phosphate 4-epimerase activity"/>
    <property type="evidence" value="ECO:0007669"/>
    <property type="project" value="UniProtKB-EC"/>
</dbReference>
<reference evidence="4" key="1">
    <citation type="submission" date="2016-11" db="EMBL/GenBank/DDBJ databases">
        <title>Complete genome sequence of Virgibacillus dokdonensis 21D, a halophilic bacterium isolated from the deep hypersaline anoxic basin Discovery in the Mediterranean Sea.</title>
        <authorList>
            <person name="Zeaiter Z."/>
            <person name="Booth J.M."/>
            <person name="Prosdocimi E.M."/>
            <person name="Mapelli F."/>
            <person name="Fusi M."/>
            <person name="Daffonchio D."/>
            <person name="Borin S."/>
            <person name="Crotti E."/>
        </authorList>
    </citation>
    <scope>NUCLEOTIDE SEQUENCE</scope>
    <source>
        <strain evidence="4">21D</strain>
    </source>
</reference>
<dbReference type="KEGG" id="vpn:A21D_00394"/>
<dbReference type="SUPFAM" id="SSF53639">
    <property type="entry name" value="AraD/HMP-PK domain-like"/>
    <property type="match status" value="1"/>
</dbReference>
<sequence length="215" mass="24441">MLYQREREQLAKIVRNMFSRYETNTAGGNVSVRVNNQHIIMTPTHMSQEYHCNISPYQVLVVDMDENIVEGDGKITREINMHMACYKHNQQIGCVLHAHALKSMVFATMGMDMPNLTESTQKFGDIPCLDFAPATSKDLADTVKHHMENKALDSITNVMLLNKHGVLITDTNLIKAYDNLGRLEYNAYIAEKALLFDKLGICTIKNKSLNYNLDE</sequence>
<protein>
    <submittedName>
        <fullName evidence="5">Class II aldolase/adducin family protein</fullName>
    </submittedName>
    <submittedName>
        <fullName evidence="4">L-ribulose-5-phosphate 4-epimerase</fullName>
        <ecNumber evidence="4">5.1.3.4</ecNumber>
    </submittedName>
</protein>